<dbReference type="InterPro" id="IPR029033">
    <property type="entry name" value="His_PPase_superfam"/>
</dbReference>
<proteinExistence type="predicted"/>
<dbReference type="Gene3D" id="3.40.50.1240">
    <property type="entry name" value="Phosphoglycerate mutase-like"/>
    <property type="match status" value="1"/>
</dbReference>
<feature type="compositionally biased region" description="Polar residues" evidence="2">
    <location>
        <begin position="8"/>
        <end position="22"/>
    </location>
</feature>
<accession>A0A3E0VBK1</accession>
<gene>
    <name evidence="3" type="ORF">B7R21_18865</name>
</gene>
<feature type="binding site" evidence="1">
    <location>
        <begin position="15"/>
        <end position="16"/>
    </location>
    <ligand>
        <name>substrate</name>
    </ligand>
</feature>
<dbReference type="Proteomes" id="UP000256709">
    <property type="component" value="Unassembled WGS sequence"/>
</dbReference>
<organism evidence="3 4">
    <name type="scientific">Subtercola boreus</name>
    <dbReference type="NCBI Taxonomy" id="120213"/>
    <lineage>
        <taxon>Bacteria</taxon>
        <taxon>Bacillati</taxon>
        <taxon>Actinomycetota</taxon>
        <taxon>Actinomycetes</taxon>
        <taxon>Micrococcales</taxon>
        <taxon>Microbacteriaceae</taxon>
        <taxon>Subtercola</taxon>
    </lineage>
</organism>
<feature type="region of interest" description="Disordered" evidence="2">
    <location>
        <begin position="1"/>
        <end position="22"/>
    </location>
</feature>
<dbReference type="SUPFAM" id="SSF53254">
    <property type="entry name" value="Phosphoglycerate mutase-like"/>
    <property type="match status" value="1"/>
</dbReference>
<dbReference type="PANTHER" id="PTHR48100:SF15">
    <property type="entry name" value="SEDOHEPTULOSE 1,7-BISPHOSPHATASE"/>
    <property type="match status" value="1"/>
</dbReference>
<dbReference type="OrthoDB" id="4697614at2"/>
<dbReference type="InterPro" id="IPR013078">
    <property type="entry name" value="His_Pase_superF_clade-1"/>
</dbReference>
<feature type="binding site" evidence="1">
    <location>
        <position position="52"/>
    </location>
    <ligand>
        <name>substrate</name>
    </ligand>
</feature>
<dbReference type="GO" id="GO:0101006">
    <property type="term" value="F:protein histidine phosphatase activity"/>
    <property type="evidence" value="ECO:0007669"/>
    <property type="project" value="TreeGrafter"/>
</dbReference>
<dbReference type="AlphaFoldDB" id="A0A3E0VBK1"/>
<evidence type="ECO:0000256" key="2">
    <source>
        <dbReference type="SAM" id="MobiDB-lite"/>
    </source>
</evidence>
<dbReference type="SMART" id="SM00855">
    <property type="entry name" value="PGAM"/>
    <property type="match status" value="1"/>
</dbReference>
<evidence type="ECO:0000256" key="1">
    <source>
        <dbReference type="PIRSR" id="PIRSR613078-2"/>
    </source>
</evidence>
<evidence type="ECO:0000313" key="3">
    <source>
        <dbReference type="EMBL" id="RFA06740.1"/>
    </source>
</evidence>
<reference evidence="3 4" key="1">
    <citation type="submission" date="2017-04" db="EMBL/GenBank/DDBJ databases">
        <title>Comparative genome analysis of Subtercola boreus.</title>
        <authorList>
            <person name="Cho Y.-J."/>
            <person name="Cho A."/>
            <person name="Kim O.-S."/>
            <person name="Lee J.-I."/>
        </authorList>
    </citation>
    <scope>NUCLEOTIDE SEQUENCE [LARGE SCALE GENOMIC DNA]</scope>
    <source>
        <strain evidence="3 4">P27444</strain>
    </source>
</reference>
<dbReference type="PANTHER" id="PTHR48100">
    <property type="entry name" value="BROAD-SPECIFICITY PHOSPHATASE YOR283W-RELATED"/>
    <property type="match status" value="1"/>
</dbReference>
<dbReference type="CDD" id="cd07067">
    <property type="entry name" value="HP_PGM_like"/>
    <property type="match status" value="1"/>
</dbReference>
<dbReference type="EMBL" id="NBXA01000053">
    <property type="protein sequence ID" value="RFA06740.1"/>
    <property type="molecule type" value="Genomic_DNA"/>
</dbReference>
<dbReference type="GO" id="GO:0070297">
    <property type="term" value="P:regulation of phosphorelay signal transduction system"/>
    <property type="evidence" value="ECO:0007669"/>
    <property type="project" value="TreeGrafter"/>
</dbReference>
<sequence>MRHGETEWSLTGKHTGQTDIPLTTHGKSQARALTPRLRDIPFAAVISSPLQRAVETCQLSGLLLTETVPDVDEWNYGQYEGLTSDTIRDTRPGWGVFRDGCPGGESVDQVQQRADRVLSRLRRYPGNVAVFSHGQFGEALAARWIGRPVLEAQHFHLDPATVSIFQIDPAHPAVPVISLWNSSGTLPGKKDAL</sequence>
<comment type="caution">
    <text evidence="3">The sequence shown here is derived from an EMBL/GenBank/DDBJ whole genome shotgun (WGS) entry which is preliminary data.</text>
</comment>
<dbReference type="InterPro" id="IPR050275">
    <property type="entry name" value="PGM_Phosphatase"/>
</dbReference>
<protein>
    <submittedName>
        <fullName evidence="3">Histidine phosphatase family protein</fullName>
    </submittedName>
</protein>
<evidence type="ECO:0000313" key="4">
    <source>
        <dbReference type="Proteomes" id="UP000256709"/>
    </source>
</evidence>
<dbReference type="Pfam" id="PF00300">
    <property type="entry name" value="His_Phos_1"/>
    <property type="match status" value="1"/>
</dbReference>
<name>A0A3E0VBK1_9MICO</name>